<reference evidence="1 2" key="1">
    <citation type="submission" date="2019-04" db="EMBL/GenBank/DDBJ databases">
        <title>An improved genome assembly and genetic linkage map for asparagus bean, Vigna unguiculata ssp. sesquipedialis.</title>
        <authorList>
            <person name="Xia Q."/>
            <person name="Zhang R."/>
            <person name="Dong Y."/>
        </authorList>
    </citation>
    <scope>NUCLEOTIDE SEQUENCE [LARGE SCALE GENOMIC DNA]</scope>
    <source>
        <tissue evidence="1">Leaf</tissue>
    </source>
</reference>
<proteinExistence type="predicted"/>
<evidence type="ECO:0000313" key="2">
    <source>
        <dbReference type="Proteomes" id="UP000501690"/>
    </source>
</evidence>
<sequence length="156" mass="16870">MPWLILSCASNIADRASAAPSAEEVPRDFLGEDDRGVLGLAAQSLRLLFFFVAAGGIMSPFWEGASAGTRLALSPPFLFSSSSFFLLSSRNTSLPEGPAAAMISTKKEISVRPNIPDASLWGDRRTYIPKGSSRGREELNTPILFLEESFVGNWSK</sequence>
<protein>
    <submittedName>
        <fullName evidence="1">Uncharacterized protein</fullName>
    </submittedName>
</protein>
<dbReference type="AlphaFoldDB" id="A0A4D6LG73"/>
<keyword evidence="2" id="KW-1185">Reference proteome</keyword>
<dbReference type="EMBL" id="CP039347">
    <property type="protein sequence ID" value="QCD87174.1"/>
    <property type="molecule type" value="Genomic_DNA"/>
</dbReference>
<dbReference type="Proteomes" id="UP000501690">
    <property type="component" value="Linkage Group LG3"/>
</dbReference>
<name>A0A4D6LG73_VIGUN</name>
<accession>A0A4D6LG73</accession>
<organism evidence="1 2">
    <name type="scientific">Vigna unguiculata</name>
    <name type="common">Cowpea</name>
    <dbReference type="NCBI Taxonomy" id="3917"/>
    <lineage>
        <taxon>Eukaryota</taxon>
        <taxon>Viridiplantae</taxon>
        <taxon>Streptophyta</taxon>
        <taxon>Embryophyta</taxon>
        <taxon>Tracheophyta</taxon>
        <taxon>Spermatophyta</taxon>
        <taxon>Magnoliopsida</taxon>
        <taxon>eudicotyledons</taxon>
        <taxon>Gunneridae</taxon>
        <taxon>Pentapetalae</taxon>
        <taxon>rosids</taxon>
        <taxon>fabids</taxon>
        <taxon>Fabales</taxon>
        <taxon>Fabaceae</taxon>
        <taxon>Papilionoideae</taxon>
        <taxon>50 kb inversion clade</taxon>
        <taxon>NPAAA clade</taxon>
        <taxon>indigoferoid/millettioid clade</taxon>
        <taxon>Phaseoleae</taxon>
        <taxon>Vigna</taxon>
    </lineage>
</organism>
<evidence type="ECO:0000313" key="1">
    <source>
        <dbReference type="EMBL" id="QCD87174.1"/>
    </source>
</evidence>
<gene>
    <name evidence="1" type="ORF">DEO72_LG3g1708</name>
</gene>